<dbReference type="Proteomes" id="UP001454036">
    <property type="component" value="Unassembled WGS sequence"/>
</dbReference>
<keyword evidence="3" id="KW-1185">Reference proteome</keyword>
<dbReference type="AlphaFoldDB" id="A0AAV3P8T8"/>
<evidence type="ECO:0000313" key="2">
    <source>
        <dbReference type="EMBL" id="GAA0148117.1"/>
    </source>
</evidence>
<dbReference type="InterPro" id="IPR039058">
    <property type="entry name" value="Yippee_fam"/>
</dbReference>
<evidence type="ECO:0000259" key="1">
    <source>
        <dbReference type="PROSITE" id="PS51792"/>
    </source>
</evidence>
<protein>
    <recommendedName>
        <fullName evidence="1">Yippee domain-containing protein</fullName>
    </recommendedName>
</protein>
<reference evidence="2 3" key="1">
    <citation type="submission" date="2024-01" db="EMBL/GenBank/DDBJ databases">
        <title>The complete chloroplast genome sequence of Lithospermum erythrorhizon: insights into the phylogenetic relationship among Boraginaceae species and the maternal lineages of purple gromwells.</title>
        <authorList>
            <person name="Okada T."/>
            <person name="Watanabe K."/>
        </authorList>
    </citation>
    <scope>NUCLEOTIDE SEQUENCE [LARGE SCALE GENOMIC DNA]</scope>
</reference>
<comment type="caution">
    <text evidence="2">The sequence shown here is derived from an EMBL/GenBank/DDBJ whole genome shotgun (WGS) entry which is preliminary data.</text>
</comment>
<gene>
    <name evidence="2" type="ORF">LIER_07645</name>
</gene>
<sequence>MGMPLLSEVKNDPTQAFYICRICTSQIALSDSFNYYYTPETGLTGGVFDEVVNVHVKQSAQLRKVGLHTTVDAYCLGCGNHLGWKFVKISKEDPSVEENMILLPMAKLLMWDGYQMVSAEAT</sequence>
<dbReference type="EMBL" id="BAABME010001185">
    <property type="protein sequence ID" value="GAA0148117.1"/>
    <property type="molecule type" value="Genomic_DNA"/>
</dbReference>
<accession>A0AAV3P8T8</accession>
<proteinExistence type="predicted"/>
<dbReference type="InterPro" id="IPR034751">
    <property type="entry name" value="Yippee"/>
</dbReference>
<feature type="domain" description="Yippee" evidence="1">
    <location>
        <begin position="16"/>
        <end position="112"/>
    </location>
</feature>
<evidence type="ECO:0000313" key="3">
    <source>
        <dbReference type="Proteomes" id="UP001454036"/>
    </source>
</evidence>
<dbReference type="PANTHER" id="PTHR13848">
    <property type="entry name" value="PROTEIN YIPPEE-LIKE CG15309-RELATED"/>
    <property type="match status" value="1"/>
</dbReference>
<name>A0AAV3P8T8_LITER</name>
<organism evidence="2 3">
    <name type="scientific">Lithospermum erythrorhizon</name>
    <name type="common">Purple gromwell</name>
    <name type="synonym">Lithospermum officinale var. erythrorhizon</name>
    <dbReference type="NCBI Taxonomy" id="34254"/>
    <lineage>
        <taxon>Eukaryota</taxon>
        <taxon>Viridiplantae</taxon>
        <taxon>Streptophyta</taxon>
        <taxon>Embryophyta</taxon>
        <taxon>Tracheophyta</taxon>
        <taxon>Spermatophyta</taxon>
        <taxon>Magnoliopsida</taxon>
        <taxon>eudicotyledons</taxon>
        <taxon>Gunneridae</taxon>
        <taxon>Pentapetalae</taxon>
        <taxon>asterids</taxon>
        <taxon>lamiids</taxon>
        <taxon>Boraginales</taxon>
        <taxon>Boraginaceae</taxon>
        <taxon>Boraginoideae</taxon>
        <taxon>Lithospermeae</taxon>
        <taxon>Lithospermum</taxon>
    </lineage>
</organism>
<dbReference type="PROSITE" id="PS51792">
    <property type="entry name" value="YIPPEE"/>
    <property type="match status" value="1"/>
</dbReference>